<organism evidence="6">
    <name type="scientific">Xenorhabdus nematophila</name>
    <name type="common">Achromobacter nematophilus</name>
    <dbReference type="NCBI Taxonomy" id="628"/>
    <lineage>
        <taxon>Bacteria</taxon>
        <taxon>Pseudomonadati</taxon>
        <taxon>Pseudomonadota</taxon>
        <taxon>Gammaproteobacteria</taxon>
        <taxon>Enterobacterales</taxon>
        <taxon>Morganellaceae</taxon>
        <taxon>Xenorhabdus</taxon>
    </lineage>
</organism>
<name>A0A2P1C8H3_XENNE</name>
<dbReference type="FunFam" id="2.70.50.50:FF:000001">
    <property type="entry name" value="Chitin-binding protein"/>
    <property type="match status" value="1"/>
</dbReference>
<protein>
    <submittedName>
        <fullName evidence="6">Chitin-binding protein</fullName>
    </submittedName>
</protein>
<dbReference type="SUPFAM" id="SSF81296">
    <property type="entry name" value="E set domains"/>
    <property type="match status" value="1"/>
</dbReference>
<dbReference type="InterPro" id="IPR014756">
    <property type="entry name" value="Ig_E-set"/>
</dbReference>
<dbReference type="PANTHER" id="PTHR34823:SF1">
    <property type="entry name" value="CHITIN-BINDING TYPE-4 DOMAIN-CONTAINING PROTEIN"/>
    <property type="match status" value="1"/>
</dbReference>
<sequence>MSIKKSLLLMGLTTFGAIPFISSAESNSHHGYIDSPPSRALLCSTRISLNKNCGPIMYEPQSVEGPKGFPQGGPPDGKIASAGISQFNQLNEQGANRWHHVTINKGINDFKWTLTARHSTTSWQFFITKPDWDPNKPLTRAQLDLNPFCEHFDNGKQPAQNVSLTCNVPERSGYHVILGVWTISDTNNAFYQVIDVDIK</sequence>
<keyword evidence="3 4" id="KW-0732">Signal</keyword>
<dbReference type="SMR" id="A0A2P1C8H3"/>
<dbReference type="Gene3D" id="2.70.50.50">
    <property type="entry name" value="chitin-binding protein cbp21"/>
    <property type="match status" value="1"/>
</dbReference>
<dbReference type="GO" id="GO:0005576">
    <property type="term" value="C:extracellular region"/>
    <property type="evidence" value="ECO:0007669"/>
    <property type="project" value="UniProtKB-SubCell"/>
</dbReference>
<evidence type="ECO:0000256" key="1">
    <source>
        <dbReference type="ARBA" id="ARBA00004613"/>
    </source>
</evidence>
<evidence type="ECO:0000256" key="4">
    <source>
        <dbReference type="SAM" id="SignalP"/>
    </source>
</evidence>
<feature type="signal peptide" evidence="4">
    <location>
        <begin position="1"/>
        <end position="24"/>
    </location>
</feature>
<feature type="domain" description="Chitin-binding type-4" evidence="5">
    <location>
        <begin position="30"/>
        <end position="196"/>
    </location>
</feature>
<evidence type="ECO:0000313" key="6">
    <source>
        <dbReference type="EMBL" id="AVJ47491.1"/>
    </source>
</evidence>
<accession>A0A2P1C8H3</accession>
<keyword evidence="2" id="KW-0964">Secreted</keyword>
<dbReference type="InterPro" id="IPR051024">
    <property type="entry name" value="GlcNAc_Chitin_IntDeg"/>
</dbReference>
<dbReference type="AlphaFoldDB" id="A0A2P1C8H3"/>
<dbReference type="PANTHER" id="PTHR34823">
    <property type="entry name" value="GLCNAC-BINDING PROTEIN A"/>
    <property type="match status" value="1"/>
</dbReference>
<dbReference type="Pfam" id="PF03067">
    <property type="entry name" value="LPMO_10"/>
    <property type="match status" value="1"/>
</dbReference>
<reference evidence="6" key="1">
    <citation type="submission" date="2017-03" db="EMBL/GenBank/DDBJ databases">
        <authorList>
            <person name="Afonso C.L."/>
            <person name="Miller P.J."/>
            <person name="Scott M.A."/>
            <person name="Spackman E."/>
            <person name="Goraichik I."/>
            <person name="Dimitrov K.M."/>
            <person name="Suarez D.L."/>
            <person name="Swayne D.E."/>
        </authorList>
    </citation>
    <scope>NUCLEOTIDE SEQUENCE</scope>
    <source>
        <strain evidence="6">HB310</strain>
    </source>
</reference>
<dbReference type="CDD" id="cd21177">
    <property type="entry name" value="LPMO_AA10"/>
    <property type="match status" value="1"/>
</dbReference>
<evidence type="ECO:0000259" key="5">
    <source>
        <dbReference type="Pfam" id="PF03067"/>
    </source>
</evidence>
<proteinExistence type="predicted"/>
<evidence type="ECO:0000256" key="3">
    <source>
        <dbReference type="ARBA" id="ARBA00022729"/>
    </source>
</evidence>
<dbReference type="InterPro" id="IPR004302">
    <property type="entry name" value="Cellulose/chitin-bd_N"/>
</dbReference>
<feature type="chain" id="PRO_5015152177" evidence="4">
    <location>
        <begin position="25"/>
        <end position="199"/>
    </location>
</feature>
<dbReference type="EMBL" id="KY817118">
    <property type="protein sequence ID" value="AVJ47491.1"/>
    <property type="molecule type" value="Genomic_DNA"/>
</dbReference>
<comment type="subcellular location">
    <subcellularLocation>
        <location evidence="1">Secreted</location>
    </subcellularLocation>
</comment>
<evidence type="ECO:0000256" key="2">
    <source>
        <dbReference type="ARBA" id="ARBA00022525"/>
    </source>
</evidence>